<dbReference type="PANTHER" id="PTHR43118:SF1">
    <property type="entry name" value="RHAMNOGALACTURONAN LYASE (EUROFUNG)"/>
    <property type="match status" value="1"/>
</dbReference>
<sequence length="1136" mass="124961">MRKLNSENLPEAGNRPNILFRVFASVLLVSLLLLTQAGYAQKRYMENLNRGVVAVRTDQESVFVSWRMLGTDPGNVAFNVYRGETKLNAEPLTTSTNFVDKTTENGTYHVRAVKKGEEQAPSEAVTAWAGEYMNVPLQRPEGGTVNGSSYTYSPNDISVGDLDGDGEYELIVKWEPSNSKDNSQSGHTGKVFLDAYKMNGTHLWRIDLGWNIRAGAHYTQFLVYDFDSDGKAEVVCKTADGTIDGQGTVIGNAAADHRNSNGYILAGPEFLTVFNGETGAAMATTDYLPGRGSVSAWGDNYGNRVDRFLAGVGYFDGEKPSILMTRGYYTRTVLVAWDWRGGELTQRWTFDSNTPGNSAYAGQGNHSLSIADVDGDGKDEVIFGAMTIDDDGTGLYSTGHGHGDAAHVSDLDPDRPGLEVYSIHETPATPGASMWDARTGEILWKTANADVGRGVAADISAEHRGAEAWGFGGIRNAKGEVISTSNPPSNNFAIWWDGDLLRELLNNNRIDKYGVGQLLTATGAASNNGTKATPNLQADLFGDWREEFILRDESNTSLRIYTTTIPTQHRLYTHMHNPQYRVAIAWQNVGYNQPPHVSYFLGDGMNLPPQPEIRLAGTTEVPENTNSLLPPSHLRATEVAFESINLSWQDNAENETNMLLYRSLDEETFTLLATLPANTTTYLDEELTPDTRYYYRLQATTADESSAFSIPVAFRTRAVPTPPAAPSAPSPANGATYAETDRLNLRWTGSDNTDTYKIYFGTTADNLEHLGDVTATASEIITVTSNTTYYWRIDAVNEVTTTAGPVWSFTTQELNQTGIRGDWRFDATSGTVVTDESEYANHGEVKNITNPAWVAGRLGNAIDLATAEMTSHVEVPHQQHLFFDTNSFTVSLWMKAPTQPANSYLFHKGTFARDEGTGATGKWFGLEVKDNLIRFAVDDDITKTEVGTNNATFFTNEWVHVVSVRDVEAKKLRLYRNGVLAHEVNDNTNTGIGQTEPLIIANTRNLDTPFKGMLDEFKIFNYSLSEAEIMALYNNTVTSTATEAANAHMLQLYPNPATDNLNLAFTLDKQDEVTITVYDQLHGRKVQQLVNATVAAGSYSLQLNASDPRFSKLAAGVYLVVLQTPTHRVVKRLVKQ</sequence>
<keyword evidence="2" id="KW-1015">Disulfide bond</keyword>
<dbReference type="Pfam" id="PF00041">
    <property type="entry name" value="fn3"/>
    <property type="match status" value="1"/>
</dbReference>
<dbReference type="PROSITE" id="PS50853">
    <property type="entry name" value="FN3"/>
    <property type="match status" value="1"/>
</dbReference>
<dbReference type="Pfam" id="PF21348">
    <property type="entry name" value="RGL11_C"/>
    <property type="match status" value="1"/>
</dbReference>
<dbReference type="InterPro" id="IPR049366">
    <property type="entry name" value="RGL11_C"/>
</dbReference>
<reference evidence="4 5" key="1">
    <citation type="submission" date="2019-08" db="EMBL/GenBank/DDBJ databases">
        <authorList>
            <person name="Shi S."/>
        </authorList>
    </citation>
    <scope>NUCLEOTIDE SEQUENCE [LARGE SCALE GENOMIC DNA]</scope>
    <source>
        <strain evidence="4 5">GY10130</strain>
    </source>
</reference>
<feature type="domain" description="Fibronectin type-III" evidence="3">
    <location>
        <begin position="630"/>
        <end position="719"/>
    </location>
</feature>
<dbReference type="SMART" id="SM00060">
    <property type="entry name" value="FN3"/>
    <property type="match status" value="2"/>
</dbReference>
<evidence type="ECO:0000313" key="4">
    <source>
        <dbReference type="EMBL" id="TXK32794.1"/>
    </source>
</evidence>
<protein>
    <submittedName>
        <fullName evidence="4">T9SS type A sorting domain-containing protein</fullName>
    </submittedName>
</protein>
<dbReference type="InterPro" id="IPR003961">
    <property type="entry name" value="FN3_dom"/>
</dbReference>
<dbReference type="SUPFAM" id="SSF49265">
    <property type="entry name" value="Fibronectin type III"/>
    <property type="match status" value="1"/>
</dbReference>
<evidence type="ECO:0000259" key="3">
    <source>
        <dbReference type="PROSITE" id="PS50853"/>
    </source>
</evidence>
<evidence type="ECO:0000313" key="5">
    <source>
        <dbReference type="Proteomes" id="UP000321926"/>
    </source>
</evidence>
<dbReference type="AlphaFoldDB" id="A0A5C8J6T4"/>
<dbReference type="SUPFAM" id="SSF49899">
    <property type="entry name" value="Concanavalin A-like lectins/glucanases"/>
    <property type="match status" value="1"/>
</dbReference>
<dbReference type="Pfam" id="PF18962">
    <property type="entry name" value="Por_Secre_tail"/>
    <property type="match status" value="1"/>
</dbReference>
<dbReference type="Pfam" id="PF18370">
    <property type="entry name" value="RGI_lyase"/>
    <property type="match status" value="1"/>
</dbReference>
<dbReference type="InterPro" id="IPR006558">
    <property type="entry name" value="LamG-like"/>
</dbReference>
<dbReference type="Gene3D" id="2.60.40.4070">
    <property type="match status" value="1"/>
</dbReference>
<dbReference type="SUPFAM" id="SSF69318">
    <property type="entry name" value="Integrin alpha N-terminal domain"/>
    <property type="match status" value="1"/>
</dbReference>
<dbReference type="Gene3D" id="2.60.120.200">
    <property type="match status" value="1"/>
</dbReference>
<dbReference type="InterPro" id="IPR013783">
    <property type="entry name" value="Ig-like_fold"/>
</dbReference>
<dbReference type="InterPro" id="IPR013320">
    <property type="entry name" value="ConA-like_dom_sf"/>
</dbReference>
<dbReference type="Gene3D" id="2.60.40.10">
    <property type="entry name" value="Immunoglobulins"/>
    <property type="match status" value="3"/>
</dbReference>
<accession>A0A5C8J6T4</accession>
<dbReference type="InterPro" id="IPR028994">
    <property type="entry name" value="Integrin_alpha_N"/>
</dbReference>
<dbReference type="SMART" id="SM00560">
    <property type="entry name" value="LamGL"/>
    <property type="match status" value="1"/>
</dbReference>
<dbReference type="Proteomes" id="UP000321926">
    <property type="component" value="Unassembled WGS sequence"/>
</dbReference>
<gene>
    <name evidence="4" type="ORF">FVR03_19620</name>
</gene>
<keyword evidence="1" id="KW-0732">Signal</keyword>
<dbReference type="OrthoDB" id="9802318at2"/>
<dbReference type="GO" id="GO:0004553">
    <property type="term" value="F:hydrolase activity, hydrolyzing O-glycosyl compounds"/>
    <property type="evidence" value="ECO:0007669"/>
    <property type="project" value="UniProtKB-ARBA"/>
</dbReference>
<keyword evidence="5" id="KW-1185">Reference proteome</keyword>
<dbReference type="InterPro" id="IPR036116">
    <property type="entry name" value="FN3_sf"/>
</dbReference>
<dbReference type="InterPro" id="IPR026444">
    <property type="entry name" value="Secre_tail"/>
</dbReference>
<dbReference type="NCBIfam" id="TIGR04183">
    <property type="entry name" value="Por_Secre_tail"/>
    <property type="match status" value="1"/>
</dbReference>
<evidence type="ECO:0000256" key="2">
    <source>
        <dbReference type="ARBA" id="ARBA00023157"/>
    </source>
</evidence>
<dbReference type="PANTHER" id="PTHR43118">
    <property type="entry name" value="RHAMNOGALACTURONAN LYASE (EUROFUNG)"/>
    <property type="match status" value="1"/>
</dbReference>
<name>A0A5C8J6T4_9BACT</name>
<proteinExistence type="predicted"/>
<evidence type="ECO:0000256" key="1">
    <source>
        <dbReference type="ARBA" id="ARBA00022729"/>
    </source>
</evidence>
<dbReference type="CDD" id="cd00063">
    <property type="entry name" value="FN3"/>
    <property type="match status" value="1"/>
</dbReference>
<dbReference type="EMBL" id="VRTY01000098">
    <property type="protein sequence ID" value="TXK32794.1"/>
    <property type="molecule type" value="Genomic_DNA"/>
</dbReference>
<dbReference type="InterPro" id="IPR041624">
    <property type="entry name" value="RGI_lyase"/>
</dbReference>
<comment type="caution">
    <text evidence="4">The sequence shown here is derived from an EMBL/GenBank/DDBJ whole genome shotgun (WGS) entry which is preliminary data.</text>
</comment>
<dbReference type="CDD" id="cd10318">
    <property type="entry name" value="RGL11"/>
    <property type="match status" value="1"/>
</dbReference>
<dbReference type="RefSeq" id="WP_147923471.1">
    <property type="nucleotide sequence ID" value="NZ_VRTY01000098.1"/>
</dbReference>
<organism evidence="4 5">
    <name type="scientific">Pontibacter qinzhouensis</name>
    <dbReference type="NCBI Taxonomy" id="2603253"/>
    <lineage>
        <taxon>Bacteria</taxon>
        <taxon>Pseudomonadati</taxon>
        <taxon>Bacteroidota</taxon>
        <taxon>Cytophagia</taxon>
        <taxon>Cytophagales</taxon>
        <taxon>Hymenobacteraceae</taxon>
        <taxon>Pontibacter</taxon>
    </lineage>
</organism>
<dbReference type="Pfam" id="PF13385">
    <property type="entry name" value="Laminin_G_3"/>
    <property type="match status" value="1"/>
</dbReference>
<dbReference type="InterPro" id="IPR034641">
    <property type="entry name" value="RGL11"/>
</dbReference>
<dbReference type="GO" id="GO:0005975">
    <property type="term" value="P:carbohydrate metabolic process"/>
    <property type="evidence" value="ECO:0007669"/>
    <property type="project" value="UniProtKB-ARBA"/>
</dbReference>